<dbReference type="OrthoDB" id="411372at2759"/>
<evidence type="ECO:0000256" key="4">
    <source>
        <dbReference type="PROSITE-ProRule" id="PRU00723"/>
    </source>
</evidence>
<feature type="domain" description="C3H1-type" evidence="6">
    <location>
        <begin position="212"/>
        <end position="239"/>
    </location>
</feature>
<gene>
    <name evidence="7" type="ORF">STAS_15293</name>
</gene>
<organism evidence="7 8">
    <name type="scientific">Striga asiatica</name>
    <name type="common">Asiatic witchweed</name>
    <name type="synonym">Buchnera asiatica</name>
    <dbReference type="NCBI Taxonomy" id="4170"/>
    <lineage>
        <taxon>Eukaryota</taxon>
        <taxon>Viridiplantae</taxon>
        <taxon>Streptophyta</taxon>
        <taxon>Embryophyta</taxon>
        <taxon>Tracheophyta</taxon>
        <taxon>Spermatophyta</taxon>
        <taxon>Magnoliopsida</taxon>
        <taxon>eudicotyledons</taxon>
        <taxon>Gunneridae</taxon>
        <taxon>Pentapetalae</taxon>
        <taxon>asterids</taxon>
        <taxon>lamiids</taxon>
        <taxon>Lamiales</taxon>
        <taxon>Orobanchaceae</taxon>
        <taxon>Buchnereae</taxon>
        <taxon>Striga</taxon>
    </lineage>
</organism>
<dbReference type="PANTHER" id="PTHR36886:SF8">
    <property type="entry name" value="ZINC FINGER CCCH DOMAIN-CONTAINING PROTEIN 38"/>
    <property type="match status" value="1"/>
</dbReference>
<comment type="caution">
    <text evidence="7">The sequence shown here is derived from an EMBL/GenBank/DDBJ whole genome shotgun (WGS) entry which is preliminary data.</text>
</comment>
<feature type="compositionally biased region" description="Basic and acidic residues" evidence="5">
    <location>
        <begin position="524"/>
        <end position="536"/>
    </location>
</feature>
<keyword evidence="8" id="KW-1185">Reference proteome</keyword>
<dbReference type="AlphaFoldDB" id="A0A5A7Q357"/>
<keyword evidence="1 4" id="KW-0479">Metal-binding</keyword>
<keyword evidence="3 4" id="KW-0862">Zinc</keyword>
<dbReference type="Proteomes" id="UP000325081">
    <property type="component" value="Unassembled WGS sequence"/>
</dbReference>
<keyword evidence="2 4" id="KW-0863">Zinc-finger</keyword>
<feature type="compositionally biased region" description="Basic and acidic residues" evidence="5">
    <location>
        <begin position="130"/>
        <end position="143"/>
    </location>
</feature>
<feature type="region of interest" description="Disordered" evidence="5">
    <location>
        <begin position="1"/>
        <end position="80"/>
    </location>
</feature>
<feature type="domain" description="C3H1-type" evidence="6">
    <location>
        <begin position="147"/>
        <end position="174"/>
    </location>
</feature>
<feature type="compositionally biased region" description="Basic and acidic residues" evidence="5">
    <location>
        <begin position="11"/>
        <end position="25"/>
    </location>
</feature>
<protein>
    <submittedName>
        <fullName evidence="7">Zinc finger CCCH domain-containing protein</fullName>
    </submittedName>
</protein>
<evidence type="ECO:0000313" key="8">
    <source>
        <dbReference type="Proteomes" id="UP000325081"/>
    </source>
</evidence>
<feature type="compositionally biased region" description="Basic and acidic residues" evidence="5">
    <location>
        <begin position="93"/>
        <end position="110"/>
    </location>
</feature>
<evidence type="ECO:0000256" key="5">
    <source>
        <dbReference type="SAM" id="MobiDB-lite"/>
    </source>
</evidence>
<dbReference type="InterPro" id="IPR052650">
    <property type="entry name" value="Zinc_finger_CCCH"/>
</dbReference>
<feature type="compositionally biased region" description="Low complexity" evidence="5">
    <location>
        <begin position="119"/>
        <end position="129"/>
    </location>
</feature>
<feature type="region of interest" description="Disordered" evidence="5">
    <location>
        <begin position="343"/>
        <end position="362"/>
    </location>
</feature>
<dbReference type="EMBL" id="BKCP01005516">
    <property type="protein sequence ID" value="GER38757.1"/>
    <property type="molecule type" value="Genomic_DNA"/>
</dbReference>
<feature type="region of interest" description="Disordered" evidence="5">
    <location>
        <begin position="509"/>
        <end position="580"/>
    </location>
</feature>
<feature type="compositionally biased region" description="Basic and acidic residues" evidence="5">
    <location>
        <begin position="32"/>
        <end position="73"/>
    </location>
</feature>
<dbReference type="InterPro" id="IPR041367">
    <property type="entry name" value="Znf-CCCH_4"/>
</dbReference>
<name>A0A5A7Q357_STRAF</name>
<feature type="zinc finger region" description="C3H1-type" evidence="4">
    <location>
        <begin position="212"/>
        <end position="239"/>
    </location>
</feature>
<evidence type="ECO:0000256" key="3">
    <source>
        <dbReference type="ARBA" id="ARBA00022833"/>
    </source>
</evidence>
<feature type="region of interest" description="Disordered" evidence="5">
    <location>
        <begin position="93"/>
        <end position="143"/>
    </location>
</feature>
<accession>A0A5A7Q357</accession>
<dbReference type="GO" id="GO:0008270">
    <property type="term" value="F:zinc ion binding"/>
    <property type="evidence" value="ECO:0007669"/>
    <property type="project" value="UniProtKB-KW"/>
</dbReference>
<sequence length="666" mass="75753">MGERRKRKSMWHMDDESRHFSHPSDHNSWAGKELHSINNRGRDHEFHGSRDFMEPKSRDRPGRTSRELNEESRYYQNMSPGFDGIERCNYKHYQEDNRGDSHRYPRKDGSMSRSRSRSPRAWARSGSPRLDYKNQSHKWNDQRSDSYKQFQICRDFSAGGCRKGSQCHFEHSRNSTRWHSSEDSYIKDSGSDLRDDVPRYNHGGERQFWKKSRNVVPCRELMKGCCKWGDSCRFSHHLASNETANMGYPGDNNNLRYDSRSSLRMENEDASWRTRELGGIGVTGYIDKENVAHKQENNNMSQGFSSQNDVGNASVQEQQTSLDHGVVENGIVTSFGSDALDQAENLSNPTHPCPFPGQNESSENVQVPRQFSISNATDVWQNMLNGGLDGFETQAGACFHQLPNHQLERQAGPHLDLHSQVKNHLPETQSGAPLDLHSQVKHHQLETQSEANLEVQSQVANRQRAVQILTGLLESKVTFPVGFPHGPVNHVEKDTVANNEHGNYTEQYNQVQTKQASPLSTIDKVPDNPKVDDSENSKQQQEVPPLAKPEADEGNKAIDEESKGVKDSKKAEANAASKDEKAMRLFKHSLVEFVKEILKPTWKEGRLSKDVHKTIVKKVVDKVTGTVQPDHVPKTQDKVDQYLSFSKPKISKLVQAYVERSQKTDS</sequence>
<dbReference type="InterPro" id="IPR000571">
    <property type="entry name" value="Znf_CCCH"/>
</dbReference>
<dbReference type="SMART" id="SM00356">
    <property type="entry name" value="ZnF_C3H1"/>
    <property type="match status" value="2"/>
</dbReference>
<feature type="compositionally biased region" description="Basic residues" evidence="5">
    <location>
        <begin position="1"/>
        <end position="10"/>
    </location>
</feature>
<feature type="zinc finger region" description="C3H1-type" evidence="4">
    <location>
        <begin position="147"/>
        <end position="174"/>
    </location>
</feature>
<reference evidence="8" key="1">
    <citation type="journal article" date="2019" name="Curr. Biol.">
        <title>Genome Sequence of Striga asiatica Provides Insight into the Evolution of Plant Parasitism.</title>
        <authorList>
            <person name="Yoshida S."/>
            <person name="Kim S."/>
            <person name="Wafula E.K."/>
            <person name="Tanskanen J."/>
            <person name="Kim Y.M."/>
            <person name="Honaas L."/>
            <person name="Yang Z."/>
            <person name="Spallek T."/>
            <person name="Conn C.E."/>
            <person name="Ichihashi Y."/>
            <person name="Cheong K."/>
            <person name="Cui S."/>
            <person name="Der J.P."/>
            <person name="Gundlach H."/>
            <person name="Jiao Y."/>
            <person name="Hori C."/>
            <person name="Ishida J.K."/>
            <person name="Kasahara H."/>
            <person name="Kiba T."/>
            <person name="Kim M.S."/>
            <person name="Koo N."/>
            <person name="Laohavisit A."/>
            <person name="Lee Y.H."/>
            <person name="Lumba S."/>
            <person name="McCourt P."/>
            <person name="Mortimer J.C."/>
            <person name="Mutuku J.M."/>
            <person name="Nomura T."/>
            <person name="Sasaki-Sekimoto Y."/>
            <person name="Seto Y."/>
            <person name="Wang Y."/>
            <person name="Wakatake T."/>
            <person name="Sakakibara H."/>
            <person name="Demura T."/>
            <person name="Yamaguchi S."/>
            <person name="Yoneyama K."/>
            <person name="Manabe R.I."/>
            <person name="Nelson D.C."/>
            <person name="Schulman A.H."/>
            <person name="Timko M.P."/>
            <person name="dePamphilis C.W."/>
            <person name="Choi D."/>
            <person name="Shirasu K."/>
        </authorList>
    </citation>
    <scope>NUCLEOTIDE SEQUENCE [LARGE SCALE GENOMIC DNA]</scope>
    <source>
        <strain evidence="8">cv. UVA1</strain>
    </source>
</reference>
<dbReference type="PROSITE" id="PS50103">
    <property type="entry name" value="ZF_C3H1"/>
    <property type="match status" value="2"/>
</dbReference>
<feature type="compositionally biased region" description="Basic and acidic residues" evidence="5">
    <location>
        <begin position="549"/>
        <end position="580"/>
    </location>
</feature>
<dbReference type="Pfam" id="PF18044">
    <property type="entry name" value="zf-CCCH_4"/>
    <property type="match status" value="1"/>
</dbReference>
<dbReference type="Gene3D" id="4.10.1000.10">
    <property type="entry name" value="Zinc finger, CCCH-type"/>
    <property type="match status" value="2"/>
</dbReference>
<dbReference type="PANTHER" id="PTHR36886">
    <property type="entry name" value="PROTEIN FRIGIDA-ESSENTIAL 1"/>
    <property type="match status" value="1"/>
</dbReference>
<feature type="compositionally biased region" description="Polar residues" evidence="5">
    <location>
        <begin position="509"/>
        <end position="520"/>
    </location>
</feature>
<evidence type="ECO:0000313" key="7">
    <source>
        <dbReference type="EMBL" id="GER38757.1"/>
    </source>
</evidence>
<evidence type="ECO:0000259" key="6">
    <source>
        <dbReference type="PROSITE" id="PS50103"/>
    </source>
</evidence>
<evidence type="ECO:0000256" key="2">
    <source>
        <dbReference type="ARBA" id="ARBA00022771"/>
    </source>
</evidence>
<evidence type="ECO:0000256" key="1">
    <source>
        <dbReference type="ARBA" id="ARBA00022723"/>
    </source>
</evidence>
<proteinExistence type="predicted"/>